<evidence type="ECO:0000313" key="12">
    <source>
        <dbReference type="EMBL" id="TQJ05656.1"/>
    </source>
</evidence>
<keyword evidence="3" id="KW-0337">GPI-anchor biosynthesis</keyword>
<comment type="pathway">
    <text evidence="2">Glycolipid biosynthesis; glycosylphosphatidylinositol-anchor biosynthesis.</text>
</comment>
<dbReference type="GO" id="GO:0006506">
    <property type="term" value="P:GPI anchor biosynthetic process"/>
    <property type="evidence" value="ECO:0007669"/>
    <property type="project" value="UniProtKB-UniPathway"/>
</dbReference>
<feature type="transmembrane region" description="Helical" evidence="11">
    <location>
        <begin position="322"/>
        <end position="343"/>
    </location>
</feature>
<evidence type="ECO:0000256" key="4">
    <source>
        <dbReference type="ARBA" id="ARBA00022676"/>
    </source>
</evidence>
<feature type="transmembrane region" description="Helical" evidence="11">
    <location>
        <begin position="36"/>
        <end position="57"/>
    </location>
</feature>
<evidence type="ECO:0000313" key="13">
    <source>
        <dbReference type="Proteomes" id="UP000320876"/>
    </source>
</evidence>
<feature type="region of interest" description="Disordered" evidence="10">
    <location>
        <begin position="1"/>
        <end position="24"/>
    </location>
</feature>
<feature type="transmembrane region" description="Helical" evidence="11">
    <location>
        <begin position="240"/>
        <end position="262"/>
    </location>
</feature>
<dbReference type="InterPro" id="IPR007315">
    <property type="entry name" value="PIG-V/Gpi18"/>
</dbReference>
<feature type="transmembrane region" description="Helical" evidence="11">
    <location>
        <begin position="129"/>
        <end position="151"/>
    </location>
</feature>
<dbReference type="RefSeq" id="WP_142001149.1">
    <property type="nucleotide sequence ID" value="NZ_VFML01000001.1"/>
</dbReference>
<evidence type="ECO:0000256" key="1">
    <source>
        <dbReference type="ARBA" id="ARBA00004477"/>
    </source>
</evidence>
<evidence type="ECO:0000256" key="9">
    <source>
        <dbReference type="ARBA" id="ARBA00023136"/>
    </source>
</evidence>
<keyword evidence="8 11" id="KW-1133">Transmembrane helix</keyword>
<keyword evidence="6 11" id="KW-0812">Transmembrane</keyword>
<dbReference type="OrthoDB" id="4693546at2"/>
<evidence type="ECO:0000256" key="6">
    <source>
        <dbReference type="ARBA" id="ARBA00022692"/>
    </source>
</evidence>
<feature type="transmembrane region" description="Helical" evidence="11">
    <location>
        <begin position="364"/>
        <end position="384"/>
    </location>
</feature>
<dbReference type="GO" id="GO:0016020">
    <property type="term" value="C:membrane"/>
    <property type="evidence" value="ECO:0007669"/>
    <property type="project" value="GOC"/>
</dbReference>
<evidence type="ECO:0000256" key="5">
    <source>
        <dbReference type="ARBA" id="ARBA00022679"/>
    </source>
</evidence>
<keyword evidence="4 12" id="KW-0328">Glycosyltransferase</keyword>
<feature type="transmembrane region" description="Helical" evidence="11">
    <location>
        <begin position="163"/>
        <end position="196"/>
    </location>
</feature>
<dbReference type="GO" id="GO:0004376">
    <property type="term" value="F:GPI mannosyltransferase activity"/>
    <property type="evidence" value="ECO:0007669"/>
    <property type="project" value="InterPro"/>
</dbReference>
<accession>A0A542DRN6</accession>
<dbReference type="Pfam" id="PF04188">
    <property type="entry name" value="Mannosyl_trans2"/>
    <property type="match status" value="1"/>
</dbReference>
<evidence type="ECO:0000256" key="11">
    <source>
        <dbReference type="SAM" id="Phobius"/>
    </source>
</evidence>
<dbReference type="AlphaFoldDB" id="A0A542DRN6"/>
<protein>
    <submittedName>
        <fullName evidence="12">Mannosyltransferase PIG-V</fullName>
    </submittedName>
</protein>
<dbReference type="UniPathway" id="UPA00196"/>
<feature type="transmembrane region" description="Helical" evidence="11">
    <location>
        <begin position="202"/>
        <end position="228"/>
    </location>
</feature>
<dbReference type="GO" id="GO:0031501">
    <property type="term" value="C:mannosyltransferase complex"/>
    <property type="evidence" value="ECO:0007669"/>
    <property type="project" value="TreeGrafter"/>
</dbReference>
<reference evidence="12 13" key="1">
    <citation type="submission" date="2019-06" db="EMBL/GenBank/DDBJ databases">
        <title>Sequencing the genomes of 1000 actinobacteria strains.</title>
        <authorList>
            <person name="Klenk H.-P."/>
        </authorList>
    </citation>
    <scope>NUCLEOTIDE SEQUENCE [LARGE SCALE GENOMIC DNA]</scope>
    <source>
        <strain evidence="12 13">DSM 45679</strain>
    </source>
</reference>
<keyword evidence="7" id="KW-0256">Endoplasmic reticulum</keyword>
<comment type="subcellular location">
    <subcellularLocation>
        <location evidence="1">Endoplasmic reticulum membrane</location>
        <topology evidence="1">Multi-pass membrane protein</topology>
    </subcellularLocation>
</comment>
<evidence type="ECO:0000256" key="10">
    <source>
        <dbReference type="SAM" id="MobiDB-lite"/>
    </source>
</evidence>
<dbReference type="PANTHER" id="PTHR12468:SF2">
    <property type="entry name" value="GPI MANNOSYLTRANSFERASE 2"/>
    <property type="match status" value="1"/>
</dbReference>
<dbReference type="EMBL" id="VFML01000001">
    <property type="protein sequence ID" value="TQJ05656.1"/>
    <property type="molecule type" value="Genomic_DNA"/>
</dbReference>
<dbReference type="Proteomes" id="UP000320876">
    <property type="component" value="Unassembled WGS sequence"/>
</dbReference>
<evidence type="ECO:0000256" key="7">
    <source>
        <dbReference type="ARBA" id="ARBA00022824"/>
    </source>
</evidence>
<keyword evidence="13" id="KW-1185">Reference proteome</keyword>
<proteinExistence type="predicted"/>
<feature type="transmembrane region" description="Helical" evidence="11">
    <location>
        <begin position="420"/>
        <end position="442"/>
    </location>
</feature>
<sequence>MTSGTATEDKTAPIPAVRGDSDAPPSRWRTFLSGDFGAALLVVLLWHLALTAAALLFGPTLPTERGVPGSGVGSEAGLLTHTFRWDSVHYGRILDGEYSDDVRVAAFYPLFPFAVWLVQAITFGQLSTVAAGMLINTVASWLAVVALLKIVRYHLGEGSGPWLAVAGFLGAPAAFFLHAFYSEALFCAIGFWAYLFALRRDWTWMGLCLMAITASRITGVLFVGLCFLEFWRSSGWSRRGLLSVNLMWFPAALAGLAGYMTYLGMVTGDALGMFHAYTAPDSWSYHVFNPNFLATIAEEAELTGRALLGLDEMTNWRLVSHVLPMIGLALVLAASCYLIGCVLRDRRPRGPAAEALPLAQRADRTAPVPLAVFGLVSIVMFTLNSNVVSVHRYVLPCLTLYLALATLAQRSQALRPVAYVTLYAGGLLQAMLFASFISGQWAG</sequence>
<evidence type="ECO:0000256" key="8">
    <source>
        <dbReference type="ARBA" id="ARBA00022989"/>
    </source>
</evidence>
<dbReference type="PANTHER" id="PTHR12468">
    <property type="entry name" value="GPI MANNOSYLTRANSFERASE 2"/>
    <property type="match status" value="1"/>
</dbReference>
<organism evidence="12 13">
    <name type="scientific">Amycolatopsis cihanbeyliensis</name>
    <dbReference type="NCBI Taxonomy" id="1128664"/>
    <lineage>
        <taxon>Bacteria</taxon>
        <taxon>Bacillati</taxon>
        <taxon>Actinomycetota</taxon>
        <taxon>Actinomycetes</taxon>
        <taxon>Pseudonocardiales</taxon>
        <taxon>Pseudonocardiaceae</taxon>
        <taxon>Amycolatopsis</taxon>
    </lineage>
</organism>
<keyword evidence="5 12" id="KW-0808">Transferase</keyword>
<dbReference type="GO" id="GO:0000009">
    <property type="term" value="F:alpha-1,6-mannosyltransferase activity"/>
    <property type="evidence" value="ECO:0007669"/>
    <property type="project" value="InterPro"/>
</dbReference>
<comment type="caution">
    <text evidence="12">The sequence shown here is derived from an EMBL/GenBank/DDBJ whole genome shotgun (WGS) entry which is preliminary data.</text>
</comment>
<evidence type="ECO:0000256" key="2">
    <source>
        <dbReference type="ARBA" id="ARBA00004687"/>
    </source>
</evidence>
<gene>
    <name evidence="12" type="ORF">FB471_5493</name>
</gene>
<evidence type="ECO:0000256" key="3">
    <source>
        <dbReference type="ARBA" id="ARBA00022502"/>
    </source>
</evidence>
<name>A0A542DRN6_AMYCI</name>
<keyword evidence="9 11" id="KW-0472">Membrane</keyword>